<evidence type="ECO:0000313" key="4">
    <source>
        <dbReference type="Proteomes" id="UP000050836"/>
    </source>
</evidence>
<dbReference type="RefSeq" id="WP_057506534.1">
    <property type="nucleotide sequence ID" value="NZ_LLXS01000048.1"/>
</dbReference>
<proteinExistence type="predicted"/>
<reference evidence="3 4" key="1">
    <citation type="submission" date="2015-10" db="EMBL/GenBank/DDBJ databases">
        <title>Genome sequencing and analysis of members of genus Stenotrophomonas.</title>
        <authorList>
            <person name="Patil P.P."/>
            <person name="Midha S."/>
            <person name="Patil P.B."/>
        </authorList>
    </citation>
    <scope>NUCLEOTIDE SEQUENCE [LARGE SCALE GENOMIC DNA]</scope>
    <source>
        <strain evidence="3 4">JCM 9942</strain>
    </source>
</reference>
<evidence type="ECO:0000256" key="1">
    <source>
        <dbReference type="SAM" id="Coils"/>
    </source>
</evidence>
<dbReference type="Proteomes" id="UP000050836">
    <property type="component" value="Unassembled WGS sequence"/>
</dbReference>
<evidence type="ECO:0008006" key="5">
    <source>
        <dbReference type="Google" id="ProtNLM"/>
    </source>
</evidence>
<evidence type="ECO:0000313" key="3">
    <source>
        <dbReference type="EMBL" id="KRG39102.1"/>
    </source>
</evidence>
<dbReference type="AlphaFoldDB" id="A0A0R0AB40"/>
<comment type="caution">
    <text evidence="3">The sequence shown here is derived from an EMBL/GenBank/DDBJ whole genome shotgun (WGS) entry which is preliminary data.</text>
</comment>
<keyword evidence="1" id="KW-0175">Coiled coil</keyword>
<organism evidence="3 4">
    <name type="scientific">Stenotrophomonas pictorum JCM 9942</name>
    <dbReference type="NCBI Taxonomy" id="1236960"/>
    <lineage>
        <taxon>Bacteria</taxon>
        <taxon>Pseudomonadati</taxon>
        <taxon>Pseudomonadota</taxon>
        <taxon>Gammaproteobacteria</taxon>
        <taxon>Lysobacterales</taxon>
        <taxon>Lysobacteraceae</taxon>
        <taxon>Stenotrophomonas</taxon>
    </lineage>
</organism>
<feature type="coiled-coil region" evidence="1">
    <location>
        <begin position="193"/>
        <end position="220"/>
    </location>
</feature>
<keyword evidence="4" id="KW-1185">Reference proteome</keyword>
<feature type="region of interest" description="Disordered" evidence="2">
    <location>
        <begin position="654"/>
        <end position="676"/>
    </location>
</feature>
<sequence>MTGPGDQLVQAMEADEMEQAEAERRATATLEEEGAVKDWLKRIEEAREFDKAAREGYAKDRRYCQEQANADVYDVRVPIAGTYVGILTTFLYARDPETSVDLAEAVSARIKEEAKAFATTLEIVVGRLWKKGKLKAAADPLVRSGLSVGIGWIKAAWHRETGNNPALQQEIAGLHSSLAAINQLQASLAEGIVGDDSVQRAELEQRLQQAEDEAQRIIFNALCIDFVRAEDIQVAPECASLQAYADSPWIAQRLFMPVEKAKATYPDAAELLGSATAYFRVPGRQVDGAGFGGAAPGAQADAFTKGTAGATDTSNACVCVWEVWNKETGHVITLAEGCPRYLRQPFKPEQRTTRFYPFFSWAVIWNDGARHPQSLVDRSRSLLDEYNRVRTNYREHRRRAIPKTGFDRGAMDPVDANKLADAASGEMVGVDLQGMRPEQVLFPISYNQIDPALYDTQVIRSELEMIWGVQEALSSSIQVAKTATEADIQQQGTESRIGYARDSLDEMLSDLAVYTAELATSPNGLTPEDAAAMAGVEAMWFNVPEPEMLDMVVQVDIRAGSSGKPATALRQQQWSILLPQLQQAAIQIGQMRGSAPGDIANCLEQLAVETVKRAGDTSIDPYSFIPQAPAPVAPGLPGDPALDPALALGVDGGQPPIDASAMPDPAAMTPPAITPV</sequence>
<feature type="compositionally biased region" description="Low complexity" evidence="2">
    <location>
        <begin position="655"/>
        <end position="676"/>
    </location>
</feature>
<gene>
    <name evidence="3" type="ORF">ARC78_14885</name>
</gene>
<dbReference type="EMBL" id="LLXS01000048">
    <property type="protein sequence ID" value="KRG39102.1"/>
    <property type="molecule type" value="Genomic_DNA"/>
</dbReference>
<evidence type="ECO:0000256" key="2">
    <source>
        <dbReference type="SAM" id="MobiDB-lite"/>
    </source>
</evidence>
<name>A0A0R0AB40_9GAMM</name>
<protein>
    <recommendedName>
        <fullName evidence="5">Portal protein</fullName>
    </recommendedName>
</protein>
<accession>A0A0R0AB40</accession>